<dbReference type="EMBL" id="JBGBPQ010000013">
    <property type="protein sequence ID" value="KAL1511745.1"/>
    <property type="molecule type" value="Genomic_DNA"/>
</dbReference>
<comment type="caution">
    <text evidence="2">The sequence shown here is derived from an EMBL/GenBank/DDBJ whole genome shotgun (WGS) entry which is preliminary data.</text>
</comment>
<name>A0AB34J517_PRYPA</name>
<gene>
    <name evidence="2" type="ORF">AB1Y20_005033</name>
</gene>
<dbReference type="Proteomes" id="UP001515480">
    <property type="component" value="Unassembled WGS sequence"/>
</dbReference>
<proteinExistence type="predicted"/>
<reference evidence="2 3" key="1">
    <citation type="journal article" date="2024" name="Science">
        <title>Giant polyketide synthase enzymes in the biosynthesis of giant marine polyether toxins.</title>
        <authorList>
            <person name="Fallon T.R."/>
            <person name="Shende V.V."/>
            <person name="Wierzbicki I.H."/>
            <person name="Pendleton A.L."/>
            <person name="Watervoot N.F."/>
            <person name="Auber R.P."/>
            <person name="Gonzalez D.J."/>
            <person name="Wisecaver J.H."/>
            <person name="Moore B.S."/>
        </authorList>
    </citation>
    <scope>NUCLEOTIDE SEQUENCE [LARGE SCALE GENOMIC DNA]</scope>
    <source>
        <strain evidence="2 3">12B1</strain>
    </source>
</reference>
<dbReference type="AlphaFoldDB" id="A0AB34J517"/>
<protein>
    <submittedName>
        <fullName evidence="2">Uncharacterized protein</fullName>
    </submittedName>
</protein>
<keyword evidence="3" id="KW-1185">Reference proteome</keyword>
<feature type="chain" id="PRO_5044243118" evidence="1">
    <location>
        <begin position="18"/>
        <end position="73"/>
    </location>
</feature>
<accession>A0AB34J517</accession>
<evidence type="ECO:0000256" key="1">
    <source>
        <dbReference type="SAM" id="SignalP"/>
    </source>
</evidence>
<feature type="signal peptide" evidence="1">
    <location>
        <begin position="1"/>
        <end position="17"/>
    </location>
</feature>
<organism evidence="2 3">
    <name type="scientific">Prymnesium parvum</name>
    <name type="common">Toxic golden alga</name>
    <dbReference type="NCBI Taxonomy" id="97485"/>
    <lineage>
        <taxon>Eukaryota</taxon>
        <taxon>Haptista</taxon>
        <taxon>Haptophyta</taxon>
        <taxon>Prymnesiophyceae</taxon>
        <taxon>Prymnesiales</taxon>
        <taxon>Prymnesiaceae</taxon>
        <taxon>Prymnesium</taxon>
    </lineage>
</organism>
<evidence type="ECO:0000313" key="2">
    <source>
        <dbReference type="EMBL" id="KAL1511745.1"/>
    </source>
</evidence>
<keyword evidence="1" id="KW-0732">Signal</keyword>
<sequence length="73" mass="7080">MLAVLLAAAALPLPAQLRRPLAPPPGGPHASSRRATLCAAAAAVLLPAAARAQSQLEAGGTLGATCLGFGCNP</sequence>
<evidence type="ECO:0000313" key="3">
    <source>
        <dbReference type="Proteomes" id="UP001515480"/>
    </source>
</evidence>